<dbReference type="AlphaFoldDB" id="A0A317L0H4"/>
<dbReference type="PANTHER" id="PTHR30292">
    <property type="entry name" value="UNCHARACTERIZED PROTEIN YBGL-RELATED"/>
    <property type="match status" value="1"/>
</dbReference>
<accession>A0A317L0H4</accession>
<dbReference type="SUPFAM" id="SSF88713">
    <property type="entry name" value="Glycoside hydrolase/deacetylase"/>
    <property type="match status" value="1"/>
</dbReference>
<dbReference type="Gene3D" id="3.20.20.370">
    <property type="entry name" value="Glycoside hydrolase/deacetylase"/>
    <property type="match status" value="1"/>
</dbReference>
<protein>
    <recommendedName>
        <fullName evidence="1">5-oxoprolinase subunit A</fullName>
        <shortName evidence="1">5-OPase subunit A</shortName>
        <ecNumber evidence="1">3.5.2.9</ecNumber>
    </recommendedName>
    <alternativeName>
        <fullName evidence="1">5-oxoprolinase (ATP-hydrolyzing) subunit A</fullName>
    </alternativeName>
</protein>
<evidence type="ECO:0000256" key="1">
    <source>
        <dbReference type="HAMAP-Rule" id="MF_00691"/>
    </source>
</evidence>
<evidence type="ECO:0000313" key="3">
    <source>
        <dbReference type="Proteomes" id="UP000245624"/>
    </source>
</evidence>
<comment type="function">
    <text evidence="1">Catalyzes the cleavage of 5-oxoproline to form L-glutamate coupled to the hydrolysis of ATP to ADP and inorganic phosphate.</text>
</comment>
<dbReference type="GO" id="GO:0005975">
    <property type="term" value="P:carbohydrate metabolic process"/>
    <property type="evidence" value="ECO:0007669"/>
    <property type="project" value="InterPro"/>
</dbReference>
<dbReference type="CDD" id="cd10787">
    <property type="entry name" value="LamB_YcsF_like"/>
    <property type="match status" value="1"/>
</dbReference>
<dbReference type="Proteomes" id="UP000245624">
    <property type="component" value="Unassembled WGS sequence"/>
</dbReference>
<keyword evidence="1" id="KW-0378">Hydrolase</keyword>
<dbReference type="NCBIfam" id="NF003814">
    <property type="entry name" value="PRK05406.1-3"/>
    <property type="match status" value="1"/>
</dbReference>
<comment type="catalytic activity">
    <reaction evidence="1">
        <text>5-oxo-L-proline + ATP + 2 H2O = L-glutamate + ADP + phosphate + H(+)</text>
        <dbReference type="Rhea" id="RHEA:10348"/>
        <dbReference type="ChEBI" id="CHEBI:15377"/>
        <dbReference type="ChEBI" id="CHEBI:15378"/>
        <dbReference type="ChEBI" id="CHEBI:29985"/>
        <dbReference type="ChEBI" id="CHEBI:30616"/>
        <dbReference type="ChEBI" id="CHEBI:43474"/>
        <dbReference type="ChEBI" id="CHEBI:58402"/>
        <dbReference type="ChEBI" id="CHEBI:456216"/>
        <dbReference type="EC" id="3.5.2.9"/>
    </reaction>
</comment>
<name>A0A317L0H4_9BACI</name>
<gene>
    <name evidence="1" type="primary">pxpA</name>
    <name evidence="2" type="ORF">DLJ74_04890</name>
</gene>
<dbReference type="PANTHER" id="PTHR30292:SF0">
    <property type="entry name" value="5-OXOPROLINASE SUBUNIT A"/>
    <property type="match status" value="1"/>
</dbReference>
<keyword evidence="3" id="KW-1185">Reference proteome</keyword>
<comment type="caution">
    <text evidence="2">The sequence shown here is derived from an EMBL/GenBank/DDBJ whole genome shotgun (WGS) entry which is preliminary data.</text>
</comment>
<organism evidence="2 3">
    <name type="scientific">Gracilibacillus dipsosauri</name>
    <dbReference type="NCBI Taxonomy" id="178340"/>
    <lineage>
        <taxon>Bacteria</taxon>
        <taxon>Bacillati</taxon>
        <taxon>Bacillota</taxon>
        <taxon>Bacilli</taxon>
        <taxon>Bacillales</taxon>
        <taxon>Bacillaceae</taxon>
        <taxon>Gracilibacillus</taxon>
    </lineage>
</organism>
<dbReference type="NCBIfam" id="NF003816">
    <property type="entry name" value="PRK05406.1-5"/>
    <property type="match status" value="1"/>
</dbReference>
<comment type="subunit">
    <text evidence="1">Forms a complex composed of PxpA, PxpB and PxpC.</text>
</comment>
<proteinExistence type="inferred from homology"/>
<dbReference type="OrthoDB" id="9773478at2"/>
<dbReference type="EMBL" id="QGTD01000005">
    <property type="protein sequence ID" value="PWU69321.1"/>
    <property type="molecule type" value="Genomic_DNA"/>
</dbReference>
<dbReference type="InterPro" id="IPR005501">
    <property type="entry name" value="LamB/YcsF/PxpA-like"/>
</dbReference>
<dbReference type="RefSeq" id="WP_054859863.1">
    <property type="nucleotide sequence ID" value="NZ_QGTD01000005.1"/>
</dbReference>
<dbReference type="Pfam" id="PF03746">
    <property type="entry name" value="LamB_YcsF"/>
    <property type="match status" value="1"/>
</dbReference>
<reference evidence="2 3" key="1">
    <citation type="submission" date="2018-05" db="EMBL/GenBank/DDBJ databases">
        <title>Genomic analysis of Gracilibacillus dipsosauri DD1 reveals novel features of a salt-tolerant amylase.</title>
        <authorList>
            <person name="Deutch C.E."/>
            <person name="Yang S."/>
        </authorList>
    </citation>
    <scope>NUCLEOTIDE SEQUENCE [LARGE SCALE GENOMIC DNA]</scope>
    <source>
        <strain evidence="2 3">DD1</strain>
    </source>
</reference>
<dbReference type="InterPro" id="IPR011330">
    <property type="entry name" value="Glyco_hydro/deAcase_b/a-brl"/>
</dbReference>
<dbReference type="GO" id="GO:0017168">
    <property type="term" value="F:5-oxoprolinase (ATP-hydrolyzing) activity"/>
    <property type="evidence" value="ECO:0007669"/>
    <property type="project" value="UniProtKB-UniRule"/>
</dbReference>
<evidence type="ECO:0000313" key="2">
    <source>
        <dbReference type="EMBL" id="PWU69321.1"/>
    </source>
</evidence>
<keyword evidence="1" id="KW-0067">ATP-binding</keyword>
<keyword evidence="1" id="KW-0547">Nucleotide-binding</keyword>
<dbReference type="GO" id="GO:0005524">
    <property type="term" value="F:ATP binding"/>
    <property type="evidence" value="ECO:0007669"/>
    <property type="project" value="UniProtKB-UniRule"/>
</dbReference>
<comment type="similarity">
    <text evidence="1">Belongs to the LamB/PxpA family.</text>
</comment>
<sequence>MIKPELNCDLGESFGIFSIGNDQEILPFVDAINIACGFHAGDPHTMKQTIQLAKQHNVHIGAHPGFQDIQGFGRRRINLSSEEVYDLVLYQIGALYGFTKVEDVTLHHVKPHGALYNIASSDKEIALAIAQAVYDFDKSLILYGLANSFITRAGEQIGLKVAHEVFADRTYQSNGTLTDRTSENAVIHDLDRSMQQVEEMMKTGHVTSIDGQKIPIQADTICVHSDTTKALTYVKHLKQFITQLN</sequence>
<dbReference type="HAMAP" id="MF_00691">
    <property type="entry name" value="PxpA"/>
    <property type="match status" value="1"/>
</dbReference>
<dbReference type="EC" id="3.5.2.9" evidence="1"/>